<evidence type="ECO:0000256" key="1">
    <source>
        <dbReference type="ARBA" id="ARBA00004370"/>
    </source>
</evidence>
<dbReference type="GO" id="GO:0016020">
    <property type="term" value="C:membrane"/>
    <property type="evidence" value="ECO:0007669"/>
    <property type="project" value="UniProtKB-SubCell"/>
</dbReference>
<proteinExistence type="inferred from homology"/>
<dbReference type="PROSITE" id="PS51007">
    <property type="entry name" value="CYTC"/>
    <property type="match status" value="1"/>
</dbReference>
<keyword evidence="7 10" id="KW-0408">Iron</keyword>
<dbReference type="InterPro" id="IPR045187">
    <property type="entry name" value="CcO_II"/>
</dbReference>
<feature type="non-terminal residue" evidence="13">
    <location>
        <position position="1"/>
    </location>
</feature>
<dbReference type="PANTHER" id="PTHR22888">
    <property type="entry name" value="CYTOCHROME C OXIDASE, SUBUNIT II"/>
    <property type="match status" value="1"/>
</dbReference>
<evidence type="ECO:0000256" key="5">
    <source>
        <dbReference type="ARBA" id="ARBA00022723"/>
    </source>
</evidence>
<dbReference type="EC" id="1.9.3.1" evidence="13"/>
<keyword evidence="8" id="KW-0186">Copper</keyword>
<keyword evidence="5 10" id="KW-0479">Metal-binding</keyword>
<evidence type="ECO:0000256" key="8">
    <source>
        <dbReference type="ARBA" id="ARBA00023008"/>
    </source>
</evidence>
<dbReference type="InterPro" id="IPR002429">
    <property type="entry name" value="CcO_II-like_C"/>
</dbReference>
<evidence type="ECO:0000256" key="6">
    <source>
        <dbReference type="ARBA" id="ARBA00022982"/>
    </source>
</evidence>
<evidence type="ECO:0000259" key="11">
    <source>
        <dbReference type="PROSITE" id="PS50857"/>
    </source>
</evidence>
<evidence type="ECO:0000256" key="3">
    <source>
        <dbReference type="ARBA" id="ARBA00022448"/>
    </source>
</evidence>
<dbReference type="Pfam" id="PF00034">
    <property type="entry name" value="Cytochrom_C"/>
    <property type="match status" value="1"/>
</dbReference>
<protein>
    <submittedName>
        <fullName evidence="13">Cytochrome c oxidase polypeptide II</fullName>
        <ecNumber evidence="13">1.9.3.1</ecNumber>
    </submittedName>
</protein>
<dbReference type="PANTHER" id="PTHR22888:SF9">
    <property type="entry name" value="CYTOCHROME C OXIDASE SUBUNIT 2"/>
    <property type="match status" value="1"/>
</dbReference>
<keyword evidence="6" id="KW-0249">Electron transport</keyword>
<dbReference type="Pfam" id="PF00116">
    <property type="entry name" value="COX2"/>
    <property type="match status" value="1"/>
</dbReference>
<dbReference type="GO" id="GO:0005507">
    <property type="term" value="F:copper ion binding"/>
    <property type="evidence" value="ECO:0007669"/>
    <property type="project" value="InterPro"/>
</dbReference>
<reference evidence="13" key="1">
    <citation type="submission" date="2020-02" db="EMBL/GenBank/DDBJ databases">
        <authorList>
            <person name="Meier V. D."/>
        </authorList>
    </citation>
    <scope>NUCLEOTIDE SEQUENCE</scope>
    <source>
        <strain evidence="13">AVDCRST_MAG68</strain>
    </source>
</reference>
<dbReference type="PROSITE" id="PS00078">
    <property type="entry name" value="COX2"/>
    <property type="match status" value="1"/>
</dbReference>
<dbReference type="InterPro" id="IPR008972">
    <property type="entry name" value="Cupredoxin"/>
</dbReference>
<dbReference type="InterPro" id="IPR036909">
    <property type="entry name" value="Cyt_c-like_dom_sf"/>
</dbReference>
<dbReference type="InterPro" id="IPR009056">
    <property type="entry name" value="Cyt_c-like_dom"/>
</dbReference>
<dbReference type="GO" id="GO:0004129">
    <property type="term" value="F:cytochrome-c oxidase activity"/>
    <property type="evidence" value="ECO:0007669"/>
    <property type="project" value="InterPro"/>
</dbReference>
<gene>
    <name evidence="13" type="ORF">AVDCRST_MAG68-5231</name>
</gene>
<dbReference type="GO" id="GO:0042773">
    <property type="term" value="P:ATP synthesis coupled electron transport"/>
    <property type="evidence" value="ECO:0007669"/>
    <property type="project" value="TreeGrafter"/>
</dbReference>
<evidence type="ECO:0000256" key="9">
    <source>
        <dbReference type="ARBA" id="ARBA00023136"/>
    </source>
</evidence>
<feature type="domain" description="Cytochrome c" evidence="12">
    <location>
        <begin position="88"/>
        <end position="184"/>
    </location>
</feature>
<evidence type="ECO:0000259" key="12">
    <source>
        <dbReference type="PROSITE" id="PS51007"/>
    </source>
</evidence>
<evidence type="ECO:0000256" key="7">
    <source>
        <dbReference type="ARBA" id="ARBA00023004"/>
    </source>
</evidence>
<dbReference type="InterPro" id="IPR001505">
    <property type="entry name" value="Copper_CuA"/>
</dbReference>
<evidence type="ECO:0000256" key="4">
    <source>
        <dbReference type="ARBA" id="ARBA00022617"/>
    </source>
</evidence>
<sequence length="184" mass="20233">PVQLRMTSGDVLHSFWIPQMGGKRDVIPNKVNTLNFTPEEPGVYLGQCAEFCGDSHALMKMRMIAHTPEGYQEWLRNEASPAPAPRDSAVMLGKQLVTKGACAGCHVVRYGVEKDSTTLGRTGPNLTHFGSRRTLAAGIMDNNAENLAKWLKDPPAVKPGSKMPNLGLKDEEIRYIVAYLQTLQ</sequence>
<dbReference type="PRINTS" id="PR01166">
    <property type="entry name" value="CYCOXIDASEII"/>
</dbReference>
<feature type="domain" description="Cytochrome oxidase subunit II copper A binding" evidence="11">
    <location>
        <begin position="1"/>
        <end position="77"/>
    </location>
</feature>
<keyword evidence="4 10" id="KW-0349">Heme</keyword>
<dbReference type="AlphaFoldDB" id="A0A6J4MTR0"/>
<dbReference type="Gene3D" id="2.60.40.420">
    <property type="entry name" value="Cupredoxins - blue copper proteins"/>
    <property type="match status" value="1"/>
</dbReference>
<comment type="similarity">
    <text evidence="2">Belongs to the cytochrome c oxidase subunit 2 family.</text>
</comment>
<name>A0A6J4MTR0_9BACT</name>
<organism evidence="13">
    <name type="scientific">uncultured Gemmatimonadota bacterium</name>
    <dbReference type="NCBI Taxonomy" id="203437"/>
    <lineage>
        <taxon>Bacteria</taxon>
        <taxon>Pseudomonadati</taxon>
        <taxon>Gemmatimonadota</taxon>
        <taxon>environmental samples</taxon>
    </lineage>
</organism>
<dbReference type="PROSITE" id="PS50857">
    <property type="entry name" value="COX2_CUA"/>
    <property type="match status" value="1"/>
</dbReference>
<dbReference type="GO" id="GO:0020037">
    <property type="term" value="F:heme binding"/>
    <property type="evidence" value="ECO:0007669"/>
    <property type="project" value="InterPro"/>
</dbReference>
<evidence type="ECO:0000313" key="13">
    <source>
        <dbReference type="EMBL" id="CAA9368497.1"/>
    </source>
</evidence>
<evidence type="ECO:0000256" key="2">
    <source>
        <dbReference type="ARBA" id="ARBA00007866"/>
    </source>
</evidence>
<dbReference type="SUPFAM" id="SSF49503">
    <property type="entry name" value="Cupredoxins"/>
    <property type="match status" value="1"/>
</dbReference>
<keyword evidence="13" id="KW-0560">Oxidoreductase</keyword>
<comment type="subcellular location">
    <subcellularLocation>
        <location evidence="1">Membrane</location>
    </subcellularLocation>
</comment>
<accession>A0A6J4MTR0</accession>
<evidence type="ECO:0000256" key="10">
    <source>
        <dbReference type="PROSITE-ProRule" id="PRU00433"/>
    </source>
</evidence>
<dbReference type="EMBL" id="CADCTW010000232">
    <property type="protein sequence ID" value="CAA9368497.1"/>
    <property type="molecule type" value="Genomic_DNA"/>
</dbReference>
<keyword evidence="9" id="KW-0472">Membrane</keyword>
<dbReference type="SUPFAM" id="SSF46626">
    <property type="entry name" value="Cytochrome c"/>
    <property type="match status" value="1"/>
</dbReference>
<keyword evidence="3" id="KW-0813">Transport</keyword>
<dbReference type="GO" id="GO:0016491">
    <property type="term" value="F:oxidoreductase activity"/>
    <property type="evidence" value="ECO:0007669"/>
    <property type="project" value="UniProtKB-KW"/>
</dbReference>